<sequence>MLSSSSSDSDDFEFRDCATNEWQRMKEARLKEGYRDGITKGEEETLQRGFNKGYAESLPKIMKITYLKGIVSALQTHKSIQSEMSTDAKELNILLERITKLEMELKENRTGIHSKVESVTMESEQNVEETKMNEAGALSTSDLSADQDQQLGTINKLQFLKDGKITKIGFLELSKETVATESSRIEDIYEKCCKFYRKMFDDDMI</sequence>
<comment type="subcellular location">
    <subcellularLocation>
        <location evidence="2">Cytoplasm</location>
    </subcellularLocation>
    <subcellularLocation>
        <location evidence="1">Nucleus</location>
    </subcellularLocation>
</comment>
<dbReference type="Proteomes" id="UP000694865">
    <property type="component" value="Unplaced"/>
</dbReference>
<reference evidence="7" key="1">
    <citation type="submission" date="2025-08" db="UniProtKB">
        <authorList>
            <consortium name="RefSeq"/>
        </authorList>
    </citation>
    <scope>IDENTIFICATION</scope>
    <source>
        <tissue evidence="7">Testes</tissue>
    </source>
</reference>
<evidence type="ECO:0000256" key="1">
    <source>
        <dbReference type="ARBA" id="ARBA00004123"/>
    </source>
</evidence>
<feature type="domain" description="Essential protein Yae1 N-terminal" evidence="5">
    <location>
        <begin position="33"/>
        <end position="71"/>
    </location>
</feature>
<name>A0ABM0MES9_SACKO</name>
<evidence type="ECO:0000313" key="6">
    <source>
        <dbReference type="Proteomes" id="UP000694865"/>
    </source>
</evidence>
<proteinExistence type="predicted"/>
<keyword evidence="3" id="KW-0963">Cytoplasm</keyword>
<dbReference type="PANTHER" id="PTHR18829">
    <property type="entry name" value="PROTEIN YAE1 HOMOLOG"/>
    <property type="match status" value="1"/>
</dbReference>
<dbReference type="GeneID" id="102807485"/>
<keyword evidence="6" id="KW-1185">Reference proteome</keyword>
<evidence type="ECO:0000313" key="7">
    <source>
        <dbReference type="RefSeq" id="XP_006818520.1"/>
    </source>
</evidence>
<dbReference type="Pfam" id="PF09811">
    <property type="entry name" value="Yae1_N"/>
    <property type="match status" value="1"/>
</dbReference>
<evidence type="ECO:0000256" key="2">
    <source>
        <dbReference type="ARBA" id="ARBA00004496"/>
    </source>
</evidence>
<organism evidence="6 7">
    <name type="scientific">Saccoglossus kowalevskii</name>
    <name type="common">Acorn worm</name>
    <dbReference type="NCBI Taxonomy" id="10224"/>
    <lineage>
        <taxon>Eukaryota</taxon>
        <taxon>Metazoa</taxon>
        <taxon>Hemichordata</taxon>
        <taxon>Enteropneusta</taxon>
        <taxon>Harrimaniidae</taxon>
        <taxon>Saccoglossus</taxon>
    </lineage>
</organism>
<gene>
    <name evidence="7" type="primary">LOC102807485</name>
</gene>
<evidence type="ECO:0000256" key="4">
    <source>
        <dbReference type="ARBA" id="ARBA00023242"/>
    </source>
</evidence>
<keyword evidence="4" id="KW-0539">Nucleus</keyword>
<dbReference type="InterPro" id="IPR038881">
    <property type="entry name" value="Yae1-like"/>
</dbReference>
<dbReference type="PANTHER" id="PTHR18829:SF0">
    <property type="entry name" value="PROTEIN YAE1 HOMOLOG"/>
    <property type="match status" value="1"/>
</dbReference>
<dbReference type="InterPro" id="IPR019191">
    <property type="entry name" value="Essential_protein_Yae1_N"/>
</dbReference>
<evidence type="ECO:0000259" key="5">
    <source>
        <dbReference type="Pfam" id="PF09811"/>
    </source>
</evidence>
<evidence type="ECO:0000256" key="3">
    <source>
        <dbReference type="ARBA" id="ARBA00022490"/>
    </source>
</evidence>
<protein>
    <submittedName>
        <fullName evidence="7">Uncharacterized protein LOC102807485</fullName>
    </submittedName>
</protein>
<dbReference type="RefSeq" id="XP_006818520.1">
    <property type="nucleotide sequence ID" value="XM_006818457.1"/>
</dbReference>
<accession>A0ABM0MES9</accession>